<dbReference type="Pfam" id="PF13692">
    <property type="entry name" value="Glyco_trans_1_4"/>
    <property type="match status" value="1"/>
</dbReference>
<name>A0A1H6JCQ6_9FLAO</name>
<dbReference type="RefSeq" id="WP_091095765.1">
    <property type="nucleotide sequence ID" value="NZ_FNXE01000003.1"/>
</dbReference>
<dbReference type="SUPFAM" id="SSF53756">
    <property type="entry name" value="UDP-Glycosyltransferase/glycogen phosphorylase"/>
    <property type="match status" value="1"/>
</dbReference>
<gene>
    <name evidence="1" type="ORF">SAMN02927937_00394</name>
</gene>
<dbReference type="EMBL" id="FNXE01000003">
    <property type="protein sequence ID" value="SEH59617.1"/>
    <property type="molecule type" value="Genomic_DNA"/>
</dbReference>
<dbReference type="AlphaFoldDB" id="A0A1H6JCQ6"/>
<accession>A0A1H6JCQ6</accession>
<reference evidence="1 2" key="1">
    <citation type="submission" date="2016-10" db="EMBL/GenBank/DDBJ databases">
        <authorList>
            <person name="de Groot N.N."/>
        </authorList>
    </citation>
    <scope>NUCLEOTIDE SEQUENCE [LARGE SCALE GENOMIC DNA]</scope>
    <source>
        <strain evidence="1 2">CGMCC 1.10825</strain>
    </source>
</reference>
<keyword evidence="1" id="KW-0808">Transferase</keyword>
<dbReference type="Gene3D" id="3.40.50.2000">
    <property type="entry name" value="Glycogen Phosphorylase B"/>
    <property type="match status" value="2"/>
</dbReference>
<sequence>MKILVVSGFLPYPPVYGGAIDVWERIKGLYALGHEIDLAVTDKMNPTQEQLDEMILYVRHFFFVRRENKVQQLFNKLPLQLLSRKGLSTIDIHQTYDLLILESEFCWPITLNKSITYKNIVVRVHNIEDHYFKALGKSSNSLREKVYYKMETSKIKRLSALVFDKADKLWFISKDDLLLVNRSDKSVFMPFPINESFTLPFEKSGNNVVFMGSLFMQNNTFGLDWYLKNIHPLLMNEVADYHFYIIGSLKEANKEIEAKYQNLPQVTFVVNAPCLKEYYTKSKVFINPMFHGSGVKVKSVSALVNGLSLVSTTVGAEGIGLTTGMYYHADEVLSFKNQIISALSNQQEAMQKTLKAQNYLKRNNYLEVLKAELDAFD</sequence>
<dbReference type="GO" id="GO:0016740">
    <property type="term" value="F:transferase activity"/>
    <property type="evidence" value="ECO:0007669"/>
    <property type="project" value="UniProtKB-KW"/>
</dbReference>
<protein>
    <submittedName>
        <fullName evidence="1">Glycosyl transferases group 1</fullName>
    </submittedName>
</protein>
<proteinExistence type="predicted"/>
<keyword evidence="2" id="KW-1185">Reference proteome</keyword>
<evidence type="ECO:0000313" key="1">
    <source>
        <dbReference type="EMBL" id="SEH59617.1"/>
    </source>
</evidence>
<dbReference type="STRING" id="1159016.SAMN02927937_00394"/>
<evidence type="ECO:0000313" key="2">
    <source>
        <dbReference type="Proteomes" id="UP000199634"/>
    </source>
</evidence>
<dbReference type="OrthoDB" id="1094459at2"/>
<organism evidence="1 2">
    <name type="scientific">Paenimyroides marinum</name>
    <dbReference type="NCBI Taxonomy" id="1159016"/>
    <lineage>
        <taxon>Bacteria</taxon>
        <taxon>Pseudomonadati</taxon>
        <taxon>Bacteroidota</taxon>
        <taxon>Flavobacteriia</taxon>
        <taxon>Flavobacteriales</taxon>
        <taxon>Flavobacteriaceae</taxon>
        <taxon>Paenimyroides</taxon>
    </lineage>
</organism>
<dbReference type="Proteomes" id="UP000199634">
    <property type="component" value="Unassembled WGS sequence"/>
</dbReference>